<proteinExistence type="predicted"/>
<evidence type="ECO:0000313" key="4">
    <source>
        <dbReference type="Proteomes" id="UP000054558"/>
    </source>
</evidence>
<feature type="region of interest" description="Disordered" evidence="2">
    <location>
        <begin position="346"/>
        <end position="369"/>
    </location>
</feature>
<feature type="coiled-coil region" evidence="1">
    <location>
        <begin position="12"/>
        <end position="61"/>
    </location>
</feature>
<gene>
    <name evidence="3" type="ORF">KFL_003910030</name>
</gene>
<sequence>MKFLAGGARDQAAHLEREMREELRTRNAAQADLYLRNKTAYEKAKTDYDALSAEAKAAATEPVRPEPHVDAEVYDQPVEKFWAMMEKLYPEKSTTRMDEFRYFARRSEETIASLVQRMQSLKHALDRPEEMAVFKLIGAMPRHLGEEVTRQLNATAMEPEEWTIELYGHMAAQCTDKQAEVSRPGAPKMWCDIHKLDSHTTADCRAAPRAKSARPAAARAAQAPAKDDRGLPEPTLAQLKELWEAHHNPNAYKATIVPALGAHVAPVHSRLTKRIVDKDERLRGPLDNMQLNFIPRDFLREPHRPPPGMMTVPEGMVPVLEAEPDARTAPEPVHPELVPVEIAPGPTNDQAVLPSLETPPPAPNTVTDDTLPASFTELPADAPARQGMVYAPSVPQPALTPEQETAPTRRGKPRAALATSQDLYNPENPNISALLSHLPGSYHSDQTAGFHRSPRIDNSGLKPAMLINGRALNNLLLDSGAEAAGRSGAAAMGITPDVIAPNAIMIRTATGNLTERLDRTKEPVSFVLNPSTADEVTVTAHVVIVNQQAADTLIGMSIIGPVGLDPSFRKKRVKYYLEGDGQAPRKCFLRAKFPVDYDSPFANPGGQVLQALVGTVISRIPSPRNAQDIEFARSRIATFQAKALPKITDIFDRSMRVLATPDRAPPKIRNPAYQHLRPLSQNLVDLKDKLATPGPGLVVLELFSGLMATTEALWRQGITKADGSWDEPTALERERAMGFMDGTTHVCPSISEADRRRILGSTMDMHSLHFLVGSIHCFQAAFFTD</sequence>
<keyword evidence="4" id="KW-1185">Reference proteome</keyword>
<evidence type="ECO:0000256" key="1">
    <source>
        <dbReference type="SAM" id="Coils"/>
    </source>
</evidence>
<evidence type="ECO:0000256" key="2">
    <source>
        <dbReference type="SAM" id="MobiDB-lite"/>
    </source>
</evidence>
<dbReference type="EMBL" id="DF237340">
    <property type="protein sequence ID" value="GAQ87977.1"/>
    <property type="molecule type" value="Genomic_DNA"/>
</dbReference>
<dbReference type="AlphaFoldDB" id="A0A1Y1IGY5"/>
<dbReference type="OrthoDB" id="6071571at2759"/>
<keyword evidence="1" id="KW-0175">Coiled coil</keyword>
<feature type="region of interest" description="Disordered" evidence="2">
    <location>
        <begin position="392"/>
        <end position="412"/>
    </location>
</feature>
<name>A0A1Y1IGY5_KLENI</name>
<feature type="compositionally biased region" description="Low complexity" evidence="2">
    <location>
        <begin position="208"/>
        <end position="224"/>
    </location>
</feature>
<accession>A0A1Y1IGY5</accession>
<organism evidence="3 4">
    <name type="scientific">Klebsormidium nitens</name>
    <name type="common">Green alga</name>
    <name type="synonym">Ulothrix nitens</name>
    <dbReference type="NCBI Taxonomy" id="105231"/>
    <lineage>
        <taxon>Eukaryota</taxon>
        <taxon>Viridiplantae</taxon>
        <taxon>Streptophyta</taxon>
        <taxon>Klebsormidiophyceae</taxon>
        <taxon>Klebsormidiales</taxon>
        <taxon>Klebsormidiaceae</taxon>
        <taxon>Klebsormidium</taxon>
    </lineage>
</organism>
<dbReference type="Proteomes" id="UP000054558">
    <property type="component" value="Unassembled WGS sequence"/>
</dbReference>
<feature type="region of interest" description="Disordered" evidence="2">
    <location>
        <begin position="208"/>
        <end position="232"/>
    </location>
</feature>
<evidence type="ECO:0000313" key="3">
    <source>
        <dbReference type="EMBL" id="GAQ87977.1"/>
    </source>
</evidence>
<protein>
    <submittedName>
        <fullName evidence="3">Uncharacterized protein</fullName>
    </submittedName>
</protein>
<reference evidence="3 4" key="1">
    <citation type="journal article" date="2014" name="Nat. Commun.">
        <title>Klebsormidium flaccidum genome reveals primary factors for plant terrestrial adaptation.</title>
        <authorList>
            <person name="Hori K."/>
            <person name="Maruyama F."/>
            <person name="Fujisawa T."/>
            <person name="Togashi T."/>
            <person name="Yamamoto N."/>
            <person name="Seo M."/>
            <person name="Sato S."/>
            <person name="Yamada T."/>
            <person name="Mori H."/>
            <person name="Tajima N."/>
            <person name="Moriyama T."/>
            <person name="Ikeuchi M."/>
            <person name="Watanabe M."/>
            <person name="Wada H."/>
            <person name="Kobayashi K."/>
            <person name="Saito M."/>
            <person name="Masuda T."/>
            <person name="Sasaki-Sekimoto Y."/>
            <person name="Mashiguchi K."/>
            <person name="Awai K."/>
            <person name="Shimojima M."/>
            <person name="Masuda S."/>
            <person name="Iwai M."/>
            <person name="Nobusawa T."/>
            <person name="Narise T."/>
            <person name="Kondo S."/>
            <person name="Saito H."/>
            <person name="Sato R."/>
            <person name="Murakawa M."/>
            <person name="Ihara Y."/>
            <person name="Oshima-Yamada Y."/>
            <person name="Ohtaka K."/>
            <person name="Satoh M."/>
            <person name="Sonobe K."/>
            <person name="Ishii M."/>
            <person name="Ohtani R."/>
            <person name="Kanamori-Sato M."/>
            <person name="Honoki R."/>
            <person name="Miyazaki D."/>
            <person name="Mochizuki H."/>
            <person name="Umetsu J."/>
            <person name="Higashi K."/>
            <person name="Shibata D."/>
            <person name="Kamiya Y."/>
            <person name="Sato N."/>
            <person name="Nakamura Y."/>
            <person name="Tabata S."/>
            <person name="Ida S."/>
            <person name="Kurokawa K."/>
            <person name="Ohta H."/>
        </authorList>
    </citation>
    <scope>NUCLEOTIDE SEQUENCE [LARGE SCALE GENOMIC DNA]</scope>
    <source>
        <strain evidence="3 4">NIES-2285</strain>
    </source>
</reference>